<comment type="caution">
    <text evidence="1">The sequence shown here is derived from an EMBL/GenBank/DDBJ whole genome shotgun (WGS) entry which is preliminary data.</text>
</comment>
<sequence length="178" mass="19407">MGQKRGGGRFPVGAGNARKPRLAARFADCPEQQFRIGQNRNASLLRHNGDRVRFGQHMRNAGRENEARCASQVLDGCAGYPCRHVLRQACYSFGECCTGSLAIIPCLNCSPALCESAHGGQTVPAQSQHSKMLAGKKSGGKIAHLNFSVARPHIPRMTETIQKRMTILGSAQPFFSKW</sequence>
<proteinExistence type="predicted"/>
<organism evidence="1 2">
    <name type="scientific">Acetobacter malorum</name>
    <dbReference type="NCBI Taxonomy" id="178901"/>
    <lineage>
        <taxon>Bacteria</taxon>
        <taxon>Pseudomonadati</taxon>
        <taxon>Pseudomonadota</taxon>
        <taxon>Alphaproteobacteria</taxon>
        <taxon>Acetobacterales</taxon>
        <taxon>Acetobacteraceae</taxon>
        <taxon>Acetobacter</taxon>
    </lineage>
</organism>
<dbReference type="AlphaFoldDB" id="A0A177G7Z3"/>
<accession>A0A177G7Z3</accession>
<evidence type="ECO:0000313" key="2">
    <source>
        <dbReference type="Proteomes" id="UP000077349"/>
    </source>
</evidence>
<gene>
    <name evidence="1" type="ORF">Amal_03014</name>
</gene>
<dbReference type="EMBL" id="LVHD01000019">
    <property type="protein sequence ID" value="OAG75911.1"/>
    <property type="molecule type" value="Genomic_DNA"/>
</dbReference>
<dbReference type="Proteomes" id="UP000077349">
    <property type="component" value="Unassembled WGS sequence"/>
</dbReference>
<name>A0A177G7Z3_9PROT</name>
<protein>
    <submittedName>
        <fullName evidence="1">Uncharacterized protein</fullName>
    </submittedName>
</protein>
<evidence type="ECO:0000313" key="1">
    <source>
        <dbReference type="EMBL" id="OAG75911.1"/>
    </source>
</evidence>
<reference evidence="1 2" key="1">
    <citation type="submission" date="2016-03" db="EMBL/GenBank/DDBJ databases">
        <title>Draft genome sequence of Acetobacter malorum CECT 7742, a strain isolated from strawberry vinegar.</title>
        <authorList>
            <person name="Sainz F."/>
            <person name="Mas A."/>
            <person name="Torija M.J."/>
        </authorList>
    </citation>
    <scope>NUCLEOTIDE SEQUENCE [LARGE SCALE GENOMIC DNA]</scope>
    <source>
        <strain evidence="1 2">CECT 7742</strain>
    </source>
</reference>